<evidence type="ECO:0000313" key="1">
    <source>
        <dbReference type="EMBL" id="PIP53609.1"/>
    </source>
</evidence>
<feature type="non-terminal residue" evidence="1">
    <location>
        <position position="1"/>
    </location>
</feature>
<proteinExistence type="predicted"/>
<reference evidence="1 2" key="1">
    <citation type="submission" date="2017-09" db="EMBL/GenBank/DDBJ databases">
        <title>Depth-based differentiation of microbial function through sediment-hosted aquifers and enrichment of novel symbionts in the deep terrestrial subsurface.</title>
        <authorList>
            <person name="Probst A.J."/>
            <person name="Ladd B."/>
            <person name="Jarett J.K."/>
            <person name="Geller-Mcgrath D.E."/>
            <person name="Sieber C.M."/>
            <person name="Emerson J.B."/>
            <person name="Anantharaman K."/>
            <person name="Thomas B.C."/>
            <person name="Malmstrom R."/>
            <person name="Stieglmeier M."/>
            <person name="Klingl A."/>
            <person name="Woyke T."/>
            <person name="Ryan C.M."/>
            <person name="Banfield J.F."/>
        </authorList>
    </citation>
    <scope>NUCLEOTIDE SEQUENCE [LARGE SCALE GENOMIC DNA]</scope>
    <source>
        <strain evidence="1">CG23_combo_of_CG06-09_8_20_14_all_34_8</strain>
    </source>
</reference>
<evidence type="ECO:0000313" key="2">
    <source>
        <dbReference type="Proteomes" id="UP000229459"/>
    </source>
</evidence>
<accession>A0A2H0B7K1</accession>
<dbReference type="EMBL" id="PCSR01000001">
    <property type="protein sequence ID" value="PIP53609.1"/>
    <property type="molecule type" value="Genomic_DNA"/>
</dbReference>
<dbReference type="Proteomes" id="UP000229459">
    <property type="component" value="Unassembled WGS sequence"/>
</dbReference>
<sequence length="312" mass="33233">LPSLPDNWEASLASLMSRLDNVETASSAGTWKTNSDLAFDSQIMVGALDTDFATVNTFLGVLGTASIVNAEITNTLTVQRDLSLTQNSISTLSDTFYLQPSGLGKVDILAGAVTVESNGNLTVNGDLYLTGNLYTNNINSHTVYTEGLSAQSATVSGSLFASLIDTNGKDLAVNLGEVKGASDSAKFKVIANNEEVASIDASGSARFNALTTSKLYLPYTYDIYGNLMYSYISPNELNKNASSIGMGIIKSGQVEVFIQAPAVTKNSLIFLTPTTTITTPLAIKSKEIDKGFTVAIAFPEIENISFNWWIIN</sequence>
<comment type="caution">
    <text evidence="1">The sequence shown here is derived from an EMBL/GenBank/DDBJ whole genome shotgun (WGS) entry which is preliminary data.</text>
</comment>
<dbReference type="AlphaFoldDB" id="A0A2H0B7K1"/>
<name>A0A2H0B7K1_9BACT</name>
<protein>
    <submittedName>
        <fullName evidence="1">Uncharacterized protein</fullName>
    </submittedName>
</protein>
<gene>
    <name evidence="1" type="ORF">COX08_00005</name>
</gene>
<organism evidence="1 2">
    <name type="scientific">Candidatus Beckwithbacteria bacterium CG23_combo_of_CG06-09_8_20_14_all_34_8</name>
    <dbReference type="NCBI Taxonomy" id="1974497"/>
    <lineage>
        <taxon>Bacteria</taxon>
        <taxon>Candidatus Beckwithiibacteriota</taxon>
    </lineage>
</organism>